<dbReference type="EMBL" id="BARS01049240">
    <property type="protein sequence ID" value="GAG30801.1"/>
    <property type="molecule type" value="Genomic_DNA"/>
</dbReference>
<comment type="caution">
    <text evidence="2">The sequence shown here is derived from an EMBL/GenBank/DDBJ whole genome shotgun (WGS) entry which is preliminary data.</text>
</comment>
<dbReference type="InterPro" id="IPR011050">
    <property type="entry name" value="Pectin_lyase_fold/virulence"/>
</dbReference>
<dbReference type="InterPro" id="IPR012334">
    <property type="entry name" value="Pectin_lyas_fold"/>
</dbReference>
<dbReference type="InterPro" id="IPR024535">
    <property type="entry name" value="RHGA/B-epi-like_pectate_lyase"/>
</dbReference>
<reference evidence="2" key="1">
    <citation type="journal article" date="2014" name="Front. Microbiol.">
        <title>High frequency of phylogenetically diverse reductive dehalogenase-homologous genes in deep subseafloor sedimentary metagenomes.</title>
        <authorList>
            <person name="Kawai M."/>
            <person name="Futagami T."/>
            <person name="Toyoda A."/>
            <person name="Takaki Y."/>
            <person name="Nishi S."/>
            <person name="Hori S."/>
            <person name="Arai W."/>
            <person name="Tsubouchi T."/>
            <person name="Morono Y."/>
            <person name="Uchiyama I."/>
            <person name="Ito T."/>
            <person name="Fujiyama A."/>
            <person name="Inagaki F."/>
            <person name="Takami H."/>
        </authorList>
    </citation>
    <scope>NUCLEOTIDE SEQUENCE</scope>
    <source>
        <strain evidence="2">Expedition CK06-06</strain>
    </source>
</reference>
<dbReference type="AlphaFoldDB" id="X0Y1M3"/>
<dbReference type="SUPFAM" id="SSF51126">
    <property type="entry name" value="Pectin lyase-like"/>
    <property type="match status" value="1"/>
</dbReference>
<evidence type="ECO:0000259" key="1">
    <source>
        <dbReference type="Pfam" id="PF12708"/>
    </source>
</evidence>
<name>X0Y1M3_9ZZZZ</name>
<dbReference type="Pfam" id="PF12708">
    <property type="entry name" value="Pect-lyase_RHGA_epim"/>
    <property type="match status" value="1"/>
</dbReference>
<feature type="non-terminal residue" evidence="2">
    <location>
        <position position="207"/>
    </location>
</feature>
<evidence type="ECO:0000313" key="2">
    <source>
        <dbReference type="EMBL" id="GAG30801.1"/>
    </source>
</evidence>
<organism evidence="2">
    <name type="scientific">marine sediment metagenome</name>
    <dbReference type="NCBI Taxonomy" id="412755"/>
    <lineage>
        <taxon>unclassified sequences</taxon>
        <taxon>metagenomes</taxon>
        <taxon>ecological metagenomes</taxon>
    </lineage>
</organism>
<proteinExistence type="predicted"/>
<feature type="domain" description="Rhamnogalacturonase A/B/Epimerase-like pectate lyase" evidence="1">
    <location>
        <begin position="36"/>
        <end position="140"/>
    </location>
</feature>
<protein>
    <recommendedName>
        <fullName evidence="1">Rhamnogalacturonase A/B/Epimerase-like pectate lyase domain-containing protein</fullName>
    </recommendedName>
</protein>
<dbReference type="Gene3D" id="2.160.20.10">
    <property type="entry name" value="Single-stranded right-handed beta-helix, Pectin lyase-like"/>
    <property type="match status" value="1"/>
</dbReference>
<sequence>MVSLPSASDPKLWGTKYNEYLSVEHNPDGTHADGVINVKSSSIGATGDGVTDDSVAVEGALASMTDGDVLFFPSGNYLLSTYSAQTITANISIIGAGKGKTTITGPDMTTDFISTGTGGSVNIKGAGFSTFDSIIKGTTNDVDFVVVDECRVDGAKHLYDDAGFATTGDVDRFRVTNCSLSNISGVAIDFQAPTTETTHIQNNRFDT</sequence>
<accession>X0Y1M3</accession>
<gene>
    <name evidence="2" type="ORF">S01H1_73676</name>
</gene>